<protein>
    <recommendedName>
        <fullName evidence="4">Tat pathway signal sequence domain protein</fullName>
    </recommendedName>
</protein>
<dbReference type="RefSeq" id="WP_185089353.1">
    <property type="nucleotide sequence ID" value="NZ_JACHJB010000004.1"/>
</dbReference>
<comment type="caution">
    <text evidence="2">The sequence shown here is derived from an EMBL/GenBank/DDBJ whole genome shotgun (WGS) entry which is preliminary data.</text>
</comment>
<sequence length="225" mass="23807">MRRVVVLAASGAVAAGLAAFVLLLPGDGTPGSSGTAQAGRAARAAAPGPADPLTTEEIQRAGALATAGMRSHLAAGRAHLLYVERDDGKDGEGSRRAEAYVYDYARDELTVRTVDLGEGRVVREVTDTGVQPPPSRQEEARAAELLLRDPRLGDGVRSAYRRAAGRELGSAADLALRGLIHAAPRGACARHRCLRLFVRLPDGTFLDTSRIVVDLSAKKVHTLEW</sequence>
<feature type="region of interest" description="Disordered" evidence="1">
    <location>
        <begin position="31"/>
        <end position="53"/>
    </location>
</feature>
<evidence type="ECO:0000313" key="3">
    <source>
        <dbReference type="Proteomes" id="UP000583800"/>
    </source>
</evidence>
<dbReference type="AlphaFoldDB" id="A0A7X0CDZ5"/>
<name>A0A7X0CDZ5_9ACTN</name>
<evidence type="ECO:0000313" key="2">
    <source>
        <dbReference type="EMBL" id="MBB6351629.1"/>
    </source>
</evidence>
<dbReference type="Proteomes" id="UP000583800">
    <property type="component" value="Unassembled WGS sequence"/>
</dbReference>
<feature type="compositionally biased region" description="Low complexity" evidence="1">
    <location>
        <begin position="38"/>
        <end position="48"/>
    </location>
</feature>
<proteinExistence type="predicted"/>
<reference evidence="2 3" key="1">
    <citation type="submission" date="2020-08" db="EMBL/GenBank/DDBJ databases">
        <title>Sequencing the genomes of 1000 actinobacteria strains.</title>
        <authorList>
            <person name="Klenk H.-P."/>
        </authorList>
    </citation>
    <scope>NUCLEOTIDE SEQUENCE [LARGE SCALE GENOMIC DNA]</scope>
    <source>
        <strain evidence="2 3">DSM 45913</strain>
    </source>
</reference>
<organism evidence="2 3">
    <name type="scientific">Nonomuraea muscovyensis</name>
    <dbReference type="NCBI Taxonomy" id="1124761"/>
    <lineage>
        <taxon>Bacteria</taxon>
        <taxon>Bacillati</taxon>
        <taxon>Actinomycetota</taxon>
        <taxon>Actinomycetes</taxon>
        <taxon>Streptosporangiales</taxon>
        <taxon>Streptosporangiaceae</taxon>
        <taxon>Nonomuraea</taxon>
    </lineage>
</organism>
<keyword evidence="3" id="KW-1185">Reference proteome</keyword>
<accession>A0A7X0CDZ5</accession>
<dbReference type="EMBL" id="JACHJB010000004">
    <property type="protein sequence ID" value="MBB6351629.1"/>
    <property type="molecule type" value="Genomic_DNA"/>
</dbReference>
<evidence type="ECO:0008006" key="4">
    <source>
        <dbReference type="Google" id="ProtNLM"/>
    </source>
</evidence>
<gene>
    <name evidence="2" type="ORF">FHU36_008212</name>
</gene>
<evidence type="ECO:0000256" key="1">
    <source>
        <dbReference type="SAM" id="MobiDB-lite"/>
    </source>
</evidence>